<evidence type="ECO:0000256" key="4">
    <source>
        <dbReference type="PROSITE-ProRule" id="PRU00221"/>
    </source>
</evidence>
<dbReference type="Pfam" id="PF00400">
    <property type="entry name" value="WD40"/>
    <property type="match status" value="3"/>
</dbReference>
<keyword evidence="7" id="KW-1185">Reference proteome</keyword>
<feature type="repeat" description="WD" evidence="4">
    <location>
        <begin position="367"/>
        <end position="409"/>
    </location>
</feature>
<dbReference type="InterPro" id="IPR015943">
    <property type="entry name" value="WD40/YVTN_repeat-like_dom_sf"/>
</dbReference>
<dbReference type="InterPro" id="IPR044285">
    <property type="entry name" value="PWP1"/>
</dbReference>
<dbReference type="Gene3D" id="2.130.10.10">
    <property type="entry name" value="YVTN repeat-like/Quinoprotein amine dehydrogenase"/>
    <property type="match status" value="2"/>
</dbReference>
<feature type="repeat" description="WD" evidence="4">
    <location>
        <begin position="238"/>
        <end position="280"/>
    </location>
</feature>
<evidence type="ECO:0000313" key="6">
    <source>
        <dbReference type="EMBL" id="GFT17842.1"/>
    </source>
</evidence>
<feature type="region of interest" description="Disordered" evidence="5">
    <location>
        <begin position="33"/>
        <end position="83"/>
    </location>
</feature>
<dbReference type="PROSITE" id="PS50294">
    <property type="entry name" value="WD_REPEATS_REGION"/>
    <property type="match status" value="2"/>
</dbReference>
<dbReference type="InterPro" id="IPR036322">
    <property type="entry name" value="WD40_repeat_dom_sf"/>
</dbReference>
<dbReference type="OrthoDB" id="270624at2759"/>
<dbReference type="InterPro" id="IPR019775">
    <property type="entry name" value="WD40_repeat_CS"/>
</dbReference>
<keyword evidence="3" id="KW-0677">Repeat</keyword>
<reference evidence="6" key="1">
    <citation type="submission" date="2020-08" db="EMBL/GenBank/DDBJ databases">
        <title>Multicomponent nature underlies the extraordinary mechanical properties of spider dragline silk.</title>
        <authorList>
            <person name="Kono N."/>
            <person name="Nakamura H."/>
            <person name="Mori M."/>
            <person name="Yoshida Y."/>
            <person name="Ohtoshi R."/>
            <person name="Malay A.D."/>
            <person name="Moran D.A.P."/>
            <person name="Tomita M."/>
            <person name="Numata K."/>
            <person name="Arakawa K."/>
        </authorList>
    </citation>
    <scope>NUCLEOTIDE SEQUENCE</scope>
</reference>
<evidence type="ECO:0000256" key="3">
    <source>
        <dbReference type="ARBA" id="ARBA00022737"/>
    </source>
</evidence>
<evidence type="ECO:0000256" key="5">
    <source>
        <dbReference type="SAM" id="MobiDB-lite"/>
    </source>
</evidence>
<feature type="repeat" description="WD" evidence="4">
    <location>
        <begin position="281"/>
        <end position="323"/>
    </location>
</feature>
<evidence type="ECO:0000313" key="7">
    <source>
        <dbReference type="Proteomes" id="UP000887013"/>
    </source>
</evidence>
<keyword evidence="1" id="KW-0597">Phosphoprotein</keyword>
<feature type="compositionally biased region" description="Acidic residues" evidence="5">
    <location>
        <begin position="44"/>
        <end position="63"/>
    </location>
</feature>
<evidence type="ECO:0000256" key="2">
    <source>
        <dbReference type="ARBA" id="ARBA00022574"/>
    </source>
</evidence>
<keyword evidence="2 4" id="KW-0853">WD repeat</keyword>
<accession>A0A8X6NJQ3</accession>
<proteinExistence type="predicted"/>
<protein>
    <submittedName>
        <fullName evidence="6">Periodic tryptophan protein 1 homolog</fullName>
    </submittedName>
</protein>
<dbReference type="SMART" id="SM00320">
    <property type="entry name" value="WD40"/>
    <property type="match status" value="4"/>
</dbReference>
<organism evidence="6 7">
    <name type="scientific">Nephila pilipes</name>
    <name type="common">Giant wood spider</name>
    <name type="synonym">Nephila maculata</name>
    <dbReference type="NCBI Taxonomy" id="299642"/>
    <lineage>
        <taxon>Eukaryota</taxon>
        <taxon>Metazoa</taxon>
        <taxon>Ecdysozoa</taxon>
        <taxon>Arthropoda</taxon>
        <taxon>Chelicerata</taxon>
        <taxon>Arachnida</taxon>
        <taxon>Araneae</taxon>
        <taxon>Araneomorphae</taxon>
        <taxon>Entelegynae</taxon>
        <taxon>Araneoidea</taxon>
        <taxon>Nephilidae</taxon>
        <taxon>Nephila</taxon>
    </lineage>
</organism>
<dbReference type="PANTHER" id="PTHR14091:SF0">
    <property type="entry name" value="PERIODIC TRYPTOPHAN PROTEIN 1 HOMOLOG"/>
    <property type="match status" value="1"/>
</dbReference>
<dbReference type="PROSITE" id="PS50082">
    <property type="entry name" value="WD_REPEATS_2"/>
    <property type="match status" value="3"/>
</dbReference>
<dbReference type="GO" id="GO:0005634">
    <property type="term" value="C:nucleus"/>
    <property type="evidence" value="ECO:0007669"/>
    <property type="project" value="TreeGrafter"/>
</dbReference>
<dbReference type="GO" id="GO:0006364">
    <property type="term" value="P:rRNA processing"/>
    <property type="evidence" value="ECO:0007669"/>
    <property type="project" value="InterPro"/>
</dbReference>
<dbReference type="PRINTS" id="PR00320">
    <property type="entry name" value="GPROTEINBRPT"/>
</dbReference>
<dbReference type="EMBL" id="BMAW01058750">
    <property type="protein sequence ID" value="GFT17842.1"/>
    <property type="molecule type" value="Genomic_DNA"/>
</dbReference>
<feature type="region of interest" description="Disordered" evidence="5">
    <location>
        <begin position="481"/>
        <end position="503"/>
    </location>
</feature>
<comment type="caution">
    <text evidence="6">The sequence shown here is derived from an EMBL/GenBank/DDBJ whole genome shotgun (WGS) entry which is preliminary data.</text>
</comment>
<dbReference type="PROSITE" id="PS00678">
    <property type="entry name" value="WD_REPEATS_1"/>
    <property type="match status" value="2"/>
</dbReference>
<sequence>MNFVPCVAWVPKGVAKSCPDKVQLSPEELKNLIRETKEMTGVENDFEDDLEEEPQSASEDENDSSSNTKDDTNETKDEEDFEARYNLDTYDDEDDNKSFLNIADVAVYVDNKDDKYITEHDEDDDDEEEEKDFLIKDNDNLLVVGHVEESSSVMEVYVYNKDDDVLYVHHDIVLPSYPLALEWLDFHPSEESPGNYVAVGDMSPVIQIWDLDIVDVLEPEYCLGEKSKKKKTNRKSKLKGHKDAVISLSWNKHLRNILASGSADSSIILWDLQDGTSLKKLNFHSGKVQALQWHPFECQFLLSGCTDGLISVYDCQANNEESKTWKVDGEIERVLWNLFDSLKFFCSTDLGFIHSINMKNTEIEHSIKAHNEGVTGLDMSQECNNILITTSMDGTLKVWNIENEFTLLKSLKLKVGSIYTARFSPDSGLTIAIGGNNTSNHLKVMDIAEKLNDDKSNIDEKASEPSKFKKIKQGTRVNEINTQPTFSRSPPKKKVKVAKKFNN</sequence>
<dbReference type="AlphaFoldDB" id="A0A8X6NJQ3"/>
<dbReference type="Proteomes" id="UP000887013">
    <property type="component" value="Unassembled WGS sequence"/>
</dbReference>
<gene>
    <name evidence="6" type="primary">PWP1</name>
    <name evidence="6" type="ORF">NPIL_150711</name>
</gene>
<feature type="compositionally biased region" description="Basic residues" evidence="5">
    <location>
        <begin position="490"/>
        <end position="503"/>
    </location>
</feature>
<dbReference type="PANTHER" id="PTHR14091">
    <property type="entry name" value="PERIODIC TRYPTOPHAN PROTEIN 1"/>
    <property type="match status" value="1"/>
</dbReference>
<dbReference type="SUPFAM" id="SSF50978">
    <property type="entry name" value="WD40 repeat-like"/>
    <property type="match status" value="1"/>
</dbReference>
<dbReference type="InterPro" id="IPR001680">
    <property type="entry name" value="WD40_rpt"/>
</dbReference>
<name>A0A8X6NJQ3_NEPPI</name>
<dbReference type="InterPro" id="IPR020472">
    <property type="entry name" value="WD40_PAC1"/>
</dbReference>
<evidence type="ECO:0000256" key="1">
    <source>
        <dbReference type="ARBA" id="ARBA00022553"/>
    </source>
</evidence>